<name>A0A1A0HAH1_9ASCO</name>
<reference evidence="1 2" key="1">
    <citation type="submission" date="2016-05" db="EMBL/GenBank/DDBJ databases">
        <title>Comparative genomics of biotechnologically important yeasts.</title>
        <authorList>
            <consortium name="DOE Joint Genome Institute"/>
            <person name="Riley R."/>
            <person name="Haridas S."/>
            <person name="Wolfe K.H."/>
            <person name="Lopes M.R."/>
            <person name="Hittinger C.T."/>
            <person name="Goker M."/>
            <person name="Salamov A."/>
            <person name="Wisecaver J."/>
            <person name="Long T.M."/>
            <person name="Aerts A.L."/>
            <person name="Barry K."/>
            <person name="Choi C."/>
            <person name="Clum A."/>
            <person name="Coughlan A.Y."/>
            <person name="Deshpande S."/>
            <person name="Douglass A.P."/>
            <person name="Hanson S.J."/>
            <person name="Klenk H.-P."/>
            <person name="LaButti K."/>
            <person name="Lapidus A."/>
            <person name="Lindquist E."/>
            <person name="Lipzen A."/>
            <person name="Meier-kolthoff J.P."/>
            <person name="Ohm R.A."/>
            <person name="Otillar R.P."/>
            <person name="Pangilinan J."/>
            <person name="Peng Y."/>
            <person name="Rokas A."/>
            <person name="Rosa C.A."/>
            <person name="Scheuner C."/>
            <person name="Sibirny A.A."/>
            <person name="Slot J.C."/>
            <person name="Stielow J.B."/>
            <person name="Sun H."/>
            <person name="Kurtzman C.P."/>
            <person name="Blackwell M."/>
            <person name="Grigoriev I.V."/>
            <person name="Jeffries T.W."/>
        </authorList>
    </citation>
    <scope>NUCLEOTIDE SEQUENCE [LARGE SCALE GENOMIC DNA]</scope>
    <source>
        <strain evidence="1 2">NRRL YB-4993</strain>
    </source>
</reference>
<proteinExistence type="predicted"/>
<accession>A0A1A0HAH1</accession>
<protein>
    <submittedName>
        <fullName evidence="1">Uncharacterized protein</fullName>
    </submittedName>
</protein>
<sequence>MAPSCEYGPVLRTARRTGFNPQSKPLEIRGCQNGVTFVFQDWLEKKNGISLASLCFRRPWLVHGPGFGLGSGLGPRLARAGNGPFQCTTPRVRNAEIKDTAKSRDEEHERLKADNDREKAGAETQEIIEIGKRKENVPIIERQRRQRRQTRLRDRGTCWPYSRHHISHSMPVLLPSFCNISSNEQEALLDRGEWGSWNSGACLHLIEVPITLLCLQKLLY</sequence>
<dbReference type="GeneID" id="30027666"/>
<keyword evidence="2" id="KW-1185">Reference proteome</keyword>
<organism evidence="1 2">
    <name type="scientific">Metschnikowia bicuspidata var. bicuspidata NRRL YB-4993</name>
    <dbReference type="NCBI Taxonomy" id="869754"/>
    <lineage>
        <taxon>Eukaryota</taxon>
        <taxon>Fungi</taxon>
        <taxon>Dikarya</taxon>
        <taxon>Ascomycota</taxon>
        <taxon>Saccharomycotina</taxon>
        <taxon>Pichiomycetes</taxon>
        <taxon>Metschnikowiaceae</taxon>
        <taxon>Metschnikowia</taxon>
    </lineage>
</organism>
<dbReference type="RefSeq" id="XP_018711510.1">
    <property type="nucleotide sequence ID" value="XM_018854690.1"/>
</dbReference>
<dbReference type="Proteomes" id="UP000092555">
    <property type="component" value="Unassembled WGS sequence"/>
</dbReference>
<comment type="caution">
    <text evidence="1">The sequence shown here is derived from an EMBL/GenBank/DDBJ whole genome shotgun (WGS) entry which is preliminary data.</text>
</comment>
<evidence type="ECO:0000313" key="1">
    <source>
        <dbReference type="EMBL" id="OBA21000.1"/>
    </source>
</evidence>
<dbReference type="AlphaFoldDB" id="A0A1A0HAH1"/>
<dbReference type="EMBL" id="LXTC01000003">
    <property type="protein sequence ID" value="OBA21000.1"/>
    <property type="molecule type" value="Genomic_DNA"/>
</dbReference>
<evidence type="ECO:0000313" key="2">
    <source>
        <dbReference type="Proteomes" id="UP000092555"/>
    </source>
</evidence>
<gene>
    <name evidence="1" type="ORF">METBIDRAFT_170969</name>
</gene>